<dbReference type="AlphaFoldDB" id="A0A6L9MW52"/>
<evidence type="ECO:0000256" key="1">
    <source>
        <dbReference type="ARBA" id="ARBA00004651"/>
    </source>
</evidence>
<dbReference type="PANTHER" id="PTHR34584">
    <property type="entry name" value="NA(+)/H(+) ANTIPORTER SUBUNIT E1"/>
    <property type="match status" value="1"/>
</dbReference>
<dbReference type="RefSeq" id="WP_163112210.1">
    <property type="nucleotide sequence ID" value="NZ_JAAAWP010000008.1"/>
</dbReference>
<name>A0A6L9MW52_9ALTE</name>
<organism evidence="8 9">
    <name type="scientific">Alteromonas hispanica</name>
    <dbReference type="NCBI Taxonomy" id="315421"/>
    <lineage>
        <taxon>Bacteria</taxon>
        <taxon>Pseudomonadati</taxon>
        <taxon>Pseudomonadota</taxon>
        <taxon>Gammaproteobacteria</taxon>
        <taxon>Alteromonadales</taxon>
        <taxon>Alteromonadaceae</taxon>
        <taxon>Alteromonas/Salinimonas group</taxon>
        <taxon>Alteromonas</taxon>
    </lineage>
</organism>
<dbReference type="PANTHER" id="PTHR34584:SF1">
    <property type="entry name" value="NA(+)_H(+) ANTIPORTER SUBUNIT E1"/>
    <property type="match status" value="1"/>
</dbReference>
<dbReference type="Pfam" id="PF01899">
    <property type="entry name" value="MNHE"/>
    <property type="match status" value="1"/>
</dbReference>
<evidence type="ECO:0000256" key="4">
    <source>
        <dbReference type="ARBA" id="ARBA00022692"/>
    </source>
</evidence>
<gene>
    <name evidence="8" type="ORF">GTW09_12820</name>
</gene>
<evidence type="ECO:0000313" key="9">
    <source>
        <dbReference type="Proteomes" id="UP000478837"/>
    </source>
</evidence>
<comment type="subcellular location">
    <subcellularLocation>
        <location evidence="1">Cell membrane</location>
        <topology evidence="1">Multi-pass membrane protein</topology>
    </subcellularLocation>
</comment>
<dbReference type="PIRSF" id="PIRSF019239">
    <property type="entry name" value="MrpE"/>
    <property type="match status" value="1"/>
</dbReference>
<proteinExistence type="inferred from homology"/>
<protein>
    <submittedName>
        <fullName evidence="8">Na+/H+ antiporter subunit E</fullName>
    </submittedName>
</protein>
<dbReference type="InterPro" id="IPR002758">
    <property type="entry name" value="Cation_antiport_E"/>
</dbReference>
<dbReference type="GO" id="GO:0005886">
    <property type="term" value="C:plasma membrane"/>
    <property type="evidence" value="ECO:0007669"/>
    <property type="project" value="UniProtKB-SubCell"/>
</dbReference>
<dbReference type="EMBL" id="JAAAWP010000008">
    <property type="protein sequence ID" value="NDW22408.1"/>
    <property type="molecule type" value="Genomic_DNA"/>
</dbReference>
<dbReference type="Proteomes" id="UP000478837">
    <property type="component" value="Unassembled WGS sequence"/>
</dbReference>
<keyword evidence="4 7" id="KW-0812">Transmembrane</keyword>
<feature type="transmembrane region" description="Helical" evidence="7">
    <location>
        <begin position="20"/>
        <end position="46"/>
    </location>
</feature>
<evidence type="ECO:0000256" key="3">
    <source>
        <dbReference type="ARBA" id="ARBA00022475"/>
    </source>
</evidence>
<sequence>MSLLSRMLPTPGRSVMLLVIWLMLNVTVSLGHIILGSVFAIAIPLLCAPLQISQPRIKKPLKALKYFFMVLGDVVVANVQVAILVLGPISRIKPGFVAVPLDLTEIKPITMLASTVTMTPGTVTAELSKDKRYLYVHVLQMPDDEQEVIRLIKDRYESAIKEMFQC</sequence>
<feature type="transmembrane region" description="Helical" evidence="7">
    <location>
        <begin position="66"/>
        <end position="87"/>
    </location>
</feature>
<evidence type="ECO:0000256" key="7">
    <source>
        <dbReference type="SAM" id="Phobius"/>
    </source>
</evidence>
<keyword evidence="6 7" id="KW-0472">Membrane</keyword>
<keyword evidence="9" id="KW-1185">Reference proteome</keyword>
<keyword evidence="5 7" id="KW-1133">Transmembrane helix</keyword>
<dbReference type="GO" id="GO:0008324">
    <property type="term" value="F:monoatomic cation transmembrane transporter activity"/>
    <property type="evidence" value="ECO:0007669"/>
    <property type="project" value="InterPro"/>
</dbReference>
<evidence type="ECO:0000256" key="6">
    <source>
        <dbReference type="ARBA" id="ARBA00023136"/>
    </source>
</evidence>
<reference evidence="8 9" key="1">
    <citation type="submission" date="2020-01" db="EMBL/GenBank/DDBJ databases">
        <title>Genomes of bacteria type strains.</title>
        <authorList>
            <person name="Chen J."/>
            <person name="Zhu S."/>
            <person name="Yang J."/>
        </authorList>
    </citation>
    <scope>NUCLEOTIDE SEQUENCE [LARGE SCALE GENOMIC DNA]</scope>
    <source>
        <strain evidence="8 9">LMG 22958</strain>
    </source>
</reference>
<evidence type="ECO:0000256" key="5">
    <source>
        <dbReference type="ARBA" id="ARBA00022989"/>
    </source>
</evidence>
<keyword evidence="3" id="KW-1003">Cell membrane</keyword>
<comment type="caution">
    <text evidence="8">The sequence shown here is derived from an EMBL/GenBank/DDBJ whole genome shotgun (WGS) entry which is preliminary data.</text>
</comment>
<accession>A0A6L9MW52</accession>
<evidence type="ECO:0000256" key="2">
    <source>
        <dbReference type="ARBA" id="ARBA00006228"/>
    </source>
</evidence>
<dbReference type="NCBIfam" id="NF006518">
    <property type="entry name" value="PRK08965.1-2"/>
    <property type="match status" value="1"/>
</dbReference>
<comment type="similarity">
    <text evidence="2">Belongs to the CPA3 antiporters (TC 2.A.63) subunit E family.</text>
</comment>
<evidence type="ECO:0000313" key="8">
    <source>
        <dbReference type="EMBL" id="NDW22408.1"/>
    </source>
</evidence>